<feature type="compositionally biased region" description="Basic and acidic residues" evidence="1">
    <location>
        <begin position="1"/>
        <end position="34"/>
    </location>
</feature>
<keyword evidence="3" id="KW-1185">Reference proteome</keyword>
<evidence type="ECO:0000313" key="3">
    <source>
        <dbReference type="Proteomes" id="UP001368328"/>
    </source>
</evidence>
<sequence length="41" mass="4810">MPNRNDNKFRKIESESAKQGKSQEEYAAELERNRARSQGKK</sequence>
<organism evidence="2 3">
    <name type="scientific">Metabacillus rhizosphaerae</name>
    <dbReference type="NCBI Taxonomy" id="3117747"/>
    <lineage>
        <taxon>Bacteria</taxon>
        <taxon>Bacillati</taxon>
        <taxon>Bacillota</taxon>
        <taxon>Bacilli</taxon>
        <taxon>Bacillales</taxon>
        <taxon>Bacillaceae</taxon>
        <taxon>Metabacillus</taxon>
    </lineage>
</organism>
<dbReference type="Proteomes" id="UP001368328">
    <property type="component" value="Chromosome"/>
</dbReference>
<accession>A0ABZ2MU70</accession>
<evidence type="ECO:0000313" key="2">
    <source>
        <dbReference type="EMBL" id="WXB88947.1"/>
    </source>
</evidence>
<name>A0ABZ2MU70_9BACI</name>
<protein>
    <recommendedName>
        <fullName evidence="4">YfhD family protein</fullName>
    </recommendedName>
</protein>
<reference evidence="2 3" key="1">
    <citation type="submission" date="2024-02" db="EMBL/GenBank/DDBJ databases">
        <title>Seven novel Bacillus-like species.</title>
        <authorList>
            <person name="Liu G."/>
        </authorList>
    </citation>
    <scope>NUCLEOTIDE SEQUENCE [LARGE SCALE GENOMIC DNA]</scope>
    <source>
        <strain evidence="2 3">FJAT-53654</strain>
    </source>
</reference>
<proteinExistence type="predicted"/>
<evidence type="ECO:0008006" key="4">
    <source>
        <dbReference type="Google" id="ProtNLM"/>
    </source>
</evidence>
<evidence type="ECO:0000256" key="1">
    <source>
        <dbReference type="SAM" id="MobiDB-lite"/>
    </source>
</evidence>
<dbReference type="RefSeq" id="WP_260445676.1">
    <property type="nucleotide sequence ID" value="NZ_CP147403.1"/>
</dbReference>
<gene>
    <name evidence="2" type="ORF">WCV66_01150</name>
</gene>
<dbReference type="EMBL" id="CP147403">
    <property type="protein sequence ID" value="WXB88947.1"/>
    <property type="molecule type" value="Genomic_DNA"/>
</dbReference>
<feature type="region of interest" description="Disordered" evidence="1">
    <location>
        <begin position="1"/>
        <end position="41"/>
    </location>
</feature>